<dbReference type="Proteomes" id="UP000499080">
    <property type="component" value="Unassembled WGS sequence"/>
</dbReference>
<reference evidence="1 2" key="1">
    <citation type="journal article" date="2019" name="Sci. Rep.">
        <title>Orb-weaving spider Araneus ventricosus genome elucidates the spidroin gene catalogue.</title>
        <authorList>
            <person name="Kono N."/>
            <person name="Nakamura H."/>
            <person name="Ohtoshi R."/>
            <person name="Moran D.A.P."/>
            <person name="Shinohara A."/>
            <person name="Yoshida Y."/>
            <person name="Fujiwara M."/>
            <person name="Mori M."/>
            <person name="Tomita M."/>
            <person name="Arakawa K."/>
        </authorList>
    </citation>
    <scope>NUCLEOTIDE SEQUENCE [LARGE SCALE GENOMIC DNA]</scope>
</reference>
<protein>
    <submittedName>
        <fullName evidence="1">Uncharacterized protein</fullName>
    </submittedName>
</protein>
<dbReference type="SUPFAM" id="SSF51735">
    <property type="entry name" value="NAD(P)-binding Rossmann-fold domains"/>
    <property type="match status" value="1"/>
</dbReference>
<name>A0A4Y2UR40_ARAVE</name>
<evidence type="ECO:0000313" key="1">
    <source>
        <dbReference type="EMBL" id="GBO15348.1"/>
    </source>
</evidence>
<sequence>MPALFAENIIVTAGRLNMAMRVIATHVKDKRILVIMMWAGEVKTDMGTDKVVLEIKESIWTTIKTLPKLPIGKNFFSGKKNIYRLMKHRFQYDTVSYWKRYHTGTGVS</sequence>
<gene>
    <name evidence="1" type="ORF">AVEN_14107_1</name>
</gene>
<dbReference type="AlphaFoldDB" id="A0A4Y2UR40"/>
<accession>A0A4Y2UR40</accession>
<organism evidence="1 2">
    <name type="scientific">Araneus ventricosus</name>
    <name type="common">Orbweaver spider</name>
    <name type="synonym">Epeira ventricosa</name>
    <dbReference type="NCBI Taxonomy" id="182803"/>
    <lineage>
        <taxon>Eukaryota</taxon>
        <taxon>Metazoa</taxon>
        <taxon>Ecdysozoa</taxon>
        <taxon>Arthropoda</taxon>
        <taxon>Chelicerata</taxon>
        <taxon>Arachnida</taxon>
        <taxon>Araneae</taxon>
        <taxon>Araneomorphae</taxon>
        <taxon>Entelegynae</taxon>
        <taxon>Araneoidea</taxon>
        <taxon>Araneidae</taxon>
        <taxon>Araneus</taxon>
    </lineage>
</organism>
<keyword evidence="2" id="KW-1185">Reference proteome</keyword>
<comment type="caution">
    <text evidence="1">The sequence shown here is derived from an EMBL/GenBank/DDBJ whole genome shotgun (WGS) entry which is preliminary data.</text>
</comment>
<dbReference type="InterPro" id="IPR036291">
    <property type="entry name" value="NAD(P)-bd_dom_sf"/>
</dbReference>
<proteinExistence type="predicted"/>
<dbReference type="OrthoDB" id="5296at2759"/>
<dbReference type="EMBL" id="BGPR01039396">
    <property type="protein sequence ID" value="GBO15348.1"/>
    <property type="molecule type" value="Genomic_DNA"/>
</dbReference>
<evidence type="ECO:0000313" key="2">
    <source>
        <dbReference type="Proteomes" id="UP000499080"/>
    </source>
</evidence>